<evidence type="ECO:0000256" key="2">
    <source>
        <dbReference type="SAM" id="MobiDB-lite"/>
    </source>
</evidence>
<dbReference type="PROSITE" id="PS50110">
    <property type="entry name" value="RESPONSE_REGULATORY"/>
    <property type="match status" value="1"/>
</dbReference>
<accession>E2Q0B8</accession>
<reference evidence="4 5" key="1">
    <citation type="journal article" date="2010" name="Genome Biol. Evol.">
        <title>The sequence of a 1.8-mb bacterial linear plasmid reveals a rich evolutionary reservoir of secondary metabolic pathways.</title>
        <authorList>
            <person name="Medema M.H."/>
            <person name="Trefzer A."/>
            <person name="Kovalchuk A."/>
            <person name="van den Berg M."/>
            <person name="Mueller U."/>
            <person name="Heijne W."/>
            <person name="Wu L."/>
            <person name="Alam M.T."/>
            <person name="Ronning C.M."/>
            <person name="Nierman W.C."/>
            <person name="Bovenberg R.A.L."/>
            <person name="Breitling R."/>
            <person name="Takano E."/>
        </authorList>
    </citation>
    <scope>NUCLEOTIDE SEQUENCE [LARGE SCALE GENOMIC DNA]</scope>
    <source>
        <strain evidence="5">ATCC 27064 / DSM 738 / JCM 4710 / NBRC 13307 / NCIMB 12785 / NRRL 3585 / VKM Ac-602</strain>
    </source>
</reference>
<protein>
    <submittedName>
        <fullName evidence="4">Two-component system response regulator</fullName>
    </submittedName>
</protein>
<feature type="region of interest" description="Disordered" evidence="2">
    <location>
        <begin position="1"/>
        <end position="24"/>
    </location>
</feature>
<feature type="region of interest" description="Disordered" evidence="2">
    <location>
        <begin position="74"/>
        <end position="103"/>
    </location>
</feature>
<evidence type="ECO:0000313" key="5">
    <source>
        <dbReference type="Proteomes" id="UP000002357"/>
    </source>
</evidence>
<dbReference type="InterPro" id="IPR001789">
    <property type="entry name" value="Sig_transdc_resp-reg_receiver"/>
</dbReference>
<proteinExistence type="predicted"/>
<feature type="region of interest" description="Disordered" evidence="2">
    <location>
        <begin position="157"/>
        <end position="183"/>
    </location>
</feature>
<dbReference type="Gene3D" id="3.40.50.2300">
    <property type="match status" value="1"/>
</dbReference>
<sequence>MILPDGDGREPGRERRSAPPEAGTVFATARDAPAEVVGALGFGDGYITRPFHIDEVVAGITTVLRRTCPADVLPRRAPPRHGDLERDETTPTVRRGARSAQPTPAEYALPRFLVRNAGRTRVSGCGASFTAAAGGFRGEEPPSKPYFDGGAVCQGKPSPPLRAAAGGSSASPHRTRSKGSRTRCGRTPVGCCGLAVGGAQNQCRQCGGCSVRNIASARAVAPGRQAWTCPARTSVLGAMPPR</sequence>
<organism evidence="4 5">
    <name type="scientific">Streptomyces clavuligerus</name>
    <dbReference type="NCBI Taxonomy" id="1901"/>
    <lineage>
        <taxon>Bacteria</taxon>
        <taxon>Bacillati</taxon>
        <taxon>Actinomycetota</taxon>
        <taxon>Actinomycetes</taxon>
        <taxon>Kitasatosporales</taxon>
        <taxon>Streptomycetaceae</taxon>
        <taxon>Streptomyces</taxon>
    </lineage>
</organism>
<dbReference type="GO" id="GO:0000160">
    <property type="term" value="P:phosphorelay signal transduction system"/>
    <property type="evidence" value="ECO:0007669"/>
    <property type="project" value="InterPro"/>
</dbReference>
<dbReference type="InterPro" id="IPR011006">
    <property type="entry name" value="CheY-like_superfamily"/>
</dbReference>
<keyword evidence="5" id="KW-1185">Reference proteome</keyword>
<feature type="compositionally biased region" description="Basic residues" evidence="2">
    <location>
        <begin position="173"/>
        <end position="183"/>
    </location>
</feature>
<evidence type="ECO:0000256" key="1">
    <source>
        <dbReference type="PROSITE-ProRule" id="PRU00169"/>
    </source>
</evidence>
<dbReference type="Proteomes" id="UP000002357">
    <property type="component" value="Chromosome"/>
</dbReference>
<feature type="compositionally biased region" description="Basic and acidic residues" evidence="2">
    <location>
        <begin position="1"/>
        <end position="18"/>
    </location>
</feature>
<evidence type="ECO:0000313" key="4">
    <source>
        <dbReference type="EMBL" id="EFG10461.1"/>
    </source>
</evidence>
<dbReference type="eggNOG" id="COG0745">
    <property type="taxonomic scope" value="Bacteria"/>
</dbReference>
<evidence type="ECO:0000259" key="3">
    <source>
        <dbReference type="PROSITE" id="PS50110"/>
    </source>
</evidence>
<dbReference type="AlphaFoldDB" id="E2Q0B8"/>
<dbReference type="EMBL" id="CM000913">
    <property type="protein sequence ID" value="EFG10461.1"/>
    <property type="molecule type" value="Genomic_DNA"/>
</dbReference>
<gene>
    <name evidence="4" type="ORF">SCLAV_5394</name>
</gene>
<dbReference type="SUPFAM" id="SSF52172">
    <property type="entry name" value="CheY-like"/>
    <property type="match status" value="1"/>
</dbReference>
<feature type="domain" description="Response regulatory" evidence="3">
    <location>
        <begin position="1"/>
        <end position="64"/>
    </location>
</feature>
<feature type="compositionally biased region" description="Basic and acidic residues" evidence="2">
    <location>
        <begin position="80"/>
        <end position="89"/>
    </location>
</feature>
<comment type="caution">
    <text evidence="1">Lacks conserved residue(s) required for the propagation of feature annotation.</text>
</comment>
<name>E2Q0B8_STRCL</name>